<evidence type="ECO:0000256" key="3">
    <source>
        <dbReference type="SAM" id="MobiDB-lite"/>
    </source>
</evidence>
<feature type="region of interest" description="Disordered" evidence="3">
    <location>
        <begin position="1172"/>
        <end position="1240"/>
    </location>
</feature>
<dbReference type="InterPro" id="IPR000608">
    <property type="entry name" value="UBC"/>
</dbReference>
<dbReference type="SUPFAM" id="SSF54495">
    <property type="entry name" value="UBC-like"/>
    <property type="match status" value="1"/>
</dbReference>
<evidence type="ECO:0000256" key="1">
    <source>
        <dbReference type="ARBA" id="ARBA00022679"/>
    </source>
</evidence>
<accession>A0A8E0VM42</accession>
<evidence type="ECO:0000313" key="5">
    <source>
        <dbReference type="EMBL" id="KAA0197051.1"/>
    </source>
</evidence>
<comment type="caution">
    <text evidence="5">The sequence shown here is derived from an EMBL/GenBank/DDBJ whole genome shotgun (WGS) entry which is preliminary data.</text>
</comment>
<dbReference type="SMART" id="SM00212">
    <property type="entry name" value="UBCc"/>
    <property type="match status" value="1"/>
</dbReference>
<name>A0A8E0VM42_9TREM</name>
<feature type="compositionally biased region" description="Acidic residues" evidence="3">
    <location>
        <begin position="766"/>
        <end position="786"/>
    </location>
</feature>
<dbReference type="Pfam" id="PF23043">
    <property type="entry name" value="SH3-B_UBE2O"/>
    <property type="match status" value="1"/>
</dbReference>
<keyword evidence="1" id="KW-0808">Transferase</keyword>
<dbReference type="PROSITE" id="PS50127">
    <property type="entry name" value="UBC_2"/>
    <property type="match status" value="1"/>
</dbReference>
<organism evidence="5 6">
    <name type="scientific">Fasciolopsis buskii</name>
    <dbReference type="NCBI Taxonomy" id="27845"/>
    <lineage>
        <taxon>Eukaryota</taxon>
        <taxon>Metazoa</taxon>
        <taxon>Spiralia</taxon>
        <taxon>Lophotrochozoa</taxon>
        <taxon>Platyhelminthes</taxon>
        <taxon>Trematoda</taxon>
        <taxon>Digenea</taxon>
        <taxon>Plagiorchiida</taxon>
        <taxon>Echinostomata</taxon>
        <taxon>Echinostomatoidea</taxon>
        <taxon>Fasciolidae</taxon>
        <taxon>Fasciolopsis</taxon>
    </lineage>
</organism>
<dbReference type="InterPro" id="IPR057733">
    <property type="entry name" value="UBE2O-like_SH3-B"/>
</dbReference>
<feature type="domain" description="UBC core" evidence="4">
    <location>
        <begin position="1271"/>
        <end position="1390"/>
    </location>
</feature>
<dbReference type="Gene3D" id="3.10.110.10">
    <property type="entry name" value="Ubiquitin Conjugating Enzyme"/>
    <property type="match status" value="1"/>
</dbReference>
<feature type="region of interest" description="Disordered" evidence="3">
    <location>
        <begin position="401"/>
        <end position="466"/>
    </location>
</feature>
<feature type="region of interest" description="Disordered" evidence="3">
    <location>
        <begin position="882"/>
        <end position="908"/>
    </location>
</feature>
<dbReference type="GO" id="GO:0061631">
    <property type="term" value="F:ubiquitin conjugating enzyme activity"/>
    <property type="evidence" value="ECO:0007669"/>
    <property type="project" value="TreeGrafter"/>
</dbReference>
<sequence>MLAIVRFSDGARLLVREEGLRHFDPVSPTSDAFPDTLFEGAWIRGEAHGLKCNPDSSGLPLPSWLTSDGIRPADSAHSVLESASQPPDKTVNAADSSVRTTPKHNADRWIGADETYPPGHPLNLFHELAQSSATKPLLHNLCERSMRLIDRTPIFLTETKARNALWLSRLSSLANVTVYVERLLPAEATVHWFANRRAAVNSNNPVISKPPPSVVRGEDLANLRPVIPYPHLSCTGSDVWYYQFQESDVMYDLAPFECPEDLLYDWLTGNQENLARVRVPFDVPPATMNSGTSGTAAVDSADPLRNQNSPVVTHPKSLPNGHMGLSTDKLPAEKSDVNESLISGTMDLSKDGSSEPVVFLTKTTPFWAQRSLFSSAHRQNRVVVNARRRLNHKELMRWARARERDDEDTDTESSENGCSNSEDEMTSGLPHLPNINSSLSPDSTNQASVENETSTVNVSPNGTDKWTMNSVLRKCSSLVTSLGLNGAQNHTSGTETVAGDQGDATITAGVTASDDLNSSNPQDSAERNKSRRAHSASKGASKSERDAIQLRVSQLPPLRPGSWAPVAIYTTYTTYDVRWQDGTFERDIPCQHLLPVYFNIDEHDFFPGSLVSLKSLVKDGLTSSVETSTKQLANADSLSTSTPQGPRNFGVVLSANSKDRVCLVQWFVPANGTDSSESEQLIPMGPPEEAGVYELVSLVDRQLGYGDILLMHTPNDPLHADLPAGYLEDIIPETCKLVIRWVDGQTTEVTRSECLFPLDALMEDDDWSDDDSDDFESNDLSTESDSEWSTLSSDVSDAAEDEGNDDYEATEIEAVINHESATRQAAQNIVLAYQRTEAARRLLVDRRSFVFWILRRFVVVPDELDTVVDQLGTLLAAAAAADGPSTASDHGAGDSMEQDAANPKPVSLASDHVSSVDTETGMKLPVAGRLLHPVRAWDYAEETEAIQIVEKLLSIRELMRSSYQLLHDCRIKRMYAKCDHRELFSEKHVEGVLKSIEINGATSMQAIVSSPSVWDATSNANDTPIPDPSAQVRSESPSLHSSTVQSLTAQSNTLNSEILVAMRRSQMKVLIVPNSTQPFTTSVHNWRDRIHYSLVKSEPDDHTVTAYMLVSASLFDQLTRYLSMVHHRLLEQLMDFEACALAWLGECAPDLVAKAKSLSAAEDDLQMDETSTAMGDALTPSRDTIGSVDESSSTSAAKATCQGSDTDQNREGLPRSTNPTSVTEAGARGARNQSVPSVDEIPAQFRGQFTMEETAPSTHRFYRSQPDNLPKQFYKAWKRDNTLLSTSLPRGIIVKAFEDRLDLYSLMIVGPAGTPYEHGLFLFDIQLPARYPAVPPQVHYYAFGTERVNPNLYVKGHVCLSLLGTWAGEDSENWSAENSNLLQLVVSLQG</sequence>
<evidence type="ECO:0000256" key="2">
    <source>
        <dbReference type="ARBA" id="ARBA00022786"/>
    </source>
</evidence>
<gene>
    <name evidence="5" type="ORF">FBUS_08324</name>
</gene>
<dbReference type="OrthoDB" id="47801at2759"/>
<reference evidence="5" key="1">
    <citation type="submission" date="2019-05" db="EMBL/GenBank/DDBJ databases">
        <title>Annotation for the trematode Fasciolopsis buski.</title>
        <authorList>
            <person name="Choi Y.-J."/>
        </authorList>
    </citation>
    <scope>NUCLEOTIDE SEQUENCE</scope>
    <source>
        <strain evidence="5">HT</strain>
        <tissue evidence="5">Whole worm</tissue>
    </source>
</reference>
<feature type="compositionally biased region" description="Polar residues" evidence="3">
    <location>
        <begin position="1181"/>
        <end position="1206"/>
    </location>
</feature>
<dbReference type="Pfam" id="PF00179">
    <property type="entry name" value="UQ_con"/>
    <property type="match status" value="1"/>
</dbReference>
<feature type="compositionally biased region" description="Polar residues" evidence="3">
    <location>
        <begin position="434"/>
        <end position="466"/>
    </location>
</feature>
<protein>
    <submittedName>
        <fullName evidence="5">Ubiquitin-conjugating enzyme E2 O</fullName>
    </submittedName>
</protein>
<dbReference type="Proteomes" id="UP000728185">
    <property type="component" value="Unassembled WGS sequence"/>
</dbReference>
<dbReference type="PANTHER" id="PTHR46116">
    <property type="entry name" value="(E3-INDEPENDENT) E2 UBIQUITIN-CONJUGATING ENZYME"/>
    <property type="match status" value="1"/>
</dbReference>
<feature type="region of interest" description="Disordered" evidence="3">
    <location>
        <begin position="1015"/>
        <end position="1046"/>
    </location>
</feature>
<feature type="region of interest" description="Disordered" evidence="3">
    <location>
        <begin position="510"/>
        <end position="547"/>
    </location>
</feature>
<feature type="region of interest" description="Disordered" evidence="3">
    <location>
        <begin position="286"/>
        <end position="322"/>
    </location>
</feature>
<evidence type="ECO:0000259" key="4">
    <source>
        <dbReference type="PROSITE" id="PS50127"/>
    </source>
</evidence>
<dbReference type="InterPro" id="IPR016135">
    <property type="entry name" value="UBQ-conjugating_enzyme/RWD"/>
</dbReference>
<feature type="compositionally biased region" description="Polar residues" evidence="3">
    <location>
        <begin position="81"/>
        <end position="100"/>
    </location>
</feature>
<feature type="compositionally biased region" description="Polar residues" evidence="3">
    <location>
        <begin position="1031"/>
        <end position="1046"/>
    </location>
</feature>
<feature type="region of interest" description="Disordered" evidence="3">
    <location>
        <begin position="766"/>
        <end position="804"/>
    </location>
</feature>
<feature type="region of interest" description="Disordered" evidence="3">
    <location>
        <begin position="75"/>
        <end position="105"/>
    </location>
</feature>
<feature type="compositionally biased region" description="Polar residues" evidence="3">
    <location>
        <begin position="510"/>
        <end position="523"/>
    </location>
</feature>
<keyword evidence="2" id="KW-0833">Ubl conjugation pathway</keyword>
<keyword evidence="6" id="KW-1185">Reference proteome</keyword>
<evidence type="ECO:0000313" key="6">
    <source>
        <dbReference type="Proteomes" id="UP000728185"/>
    </source>
</evidence>
<dbReference type="PANTHER" id="PTHR46116:SF15">
    <property type="entry name" value="(E3-INDEPENDENT) E2 UBIQUITIN-CONJUGATING ENZYME"/>
    <property type="match status" value="1"/>
</dbReference>
<dbReference type="EMBL" id="LUCM01002655">
    <property type="protein sequence ID" value="KAA0197051.1"/>
    <property type="molecule type" value="Genomic_DNA"/>
</dbReference>
<proteinExistence type="predicted"/>